<evidence type="ECO:0000313" key="2">
    <source>
        <dbReference type="EMBL" id="UTJ07856.1"/>
    </source>
</evidence>
<dbReference type="InterPro" id="IPR008995">
    <property type="entry name" value="Mo/tungstate-bd_C_term_dom"/>
</dbReference>
<dbReference type="InterPro" id="IPR005116">
    <property type="entry name" value="Transp-assoc_OB_typ1"/>
</dbReference>
<protein>
    <submittedName>
        <fullName evidence="2">TOBE domain-containing protein</fullName>
    </submittedName>
</protein>
<reference evidence="2" key="1">
    <citation type="submission" date="2022-07" db="EMBL/GenBank/DDBJ databases">
        <title>Arcobacter roscoffensis sp. nov., a marine bacterium isolated from coastal seawater collected from Roscoff, France.</title>
        <authorList>
            <person name="Pascual J."/>
            <person name="Lepeaux C."/>
            <person name="Methner A."/>
            <person name="Overmann J."/>
        </authorList>
    </citation>
    <scope>NUCLEOTIDE SEQUENCE</scope>
    <source>
        <strain evidence="2">ARW1-2F2</strain>
    </source>
</reference>
<dbReference type="Pfam" id="PF03459">
    <property type="entry name" value="TOBE"/>
    <property type="match status" value="1"/>
</dbReference>
<dbReference type="EMBL" id="CP100595">
    <property type="protein sequence ID" value="UTJ07856.1"/>
    <property type="molecule type" value="Genomic_DNA"/>
</dbReference>
<evidence type="ECO:0000313" key="3">
    <source>
        <dbReference type="Proteomes" id="UP001060012"/>
    </source>
</evidence>
<feature type="domain" description="Transport-associated OB type 1" evidence="1">
    <location>
        <begin position="65"/>
        <end position="124"/>
    </location>
</feature>
<dbReference type="SUPFAM" id="SSF50331">
    <property type="entry name" value="MOP-like"/>
    <property type="match status" value="1"/>
</dbReference>
<sequence length="129" mass="14107">MLKAVVKSIQKEEIIHLVEFNFHGNTLKMLSLELDDSIKVGTKVALCIKSTHITLAKKFSGELSCSNQIKAKIQSVENGKLLSSVRLNLSGDIQEAIITSSASLKMGLKKDDEVIVLIKASEISIKEVL</sequence>
<organism evidence="2 3">
    <name type="scientific">Arcobacter roscoffensis</name>
    <dbReference type="NCBI Taxonomy" id="2961520"/>
    <lineage>
        <taxon>Bacteria</taxon>
        <taxon>Pseudomonadati</taxon>
        <taxon>Campylobacterota</taxon>
        <taxon>Epsilonproteobacteria</taxon>
        <taxon>Campylobacterales</taxon>
        <taxon>Arcobacteraceae</taxon>
        <taxon>Arcobacter</taxon>
    </lineage>
</organism>
<name>A0ABY5EAM7_9BACT</name>
<keyword evidence="3" id="KW-1185">Reference proteome</keyword>
<dbReference type="Gene3D" id="2.40.50.100">
    <property type="match status" value="1"/>
</dbReference>
<gene>
    <name evidence="2" type="ORF">NJU99_07100</name>
</gene>
<dbReference type="Proteomes" id="UP001060012">
    <property type="component" value="Chromosome"/>
</dbReference>
<evidence type="ECO:0000259" key="1">
    <source>
        <dbReference type="Pfam" id="PF03459"/>
    </source>
</evidence>
<accession>A0ABY5EAM7</accession>
<dbReference type="RefSeq" id="WP_254578030.1">
    <property type="nucleotide sequence ID" value="NZ_CP100595.1"/>
</dbReference>
<proteinExistence type="predicted"/>